<dbReference type="Pfam" id="PF13424">
    <property type="entry name" value="TPR_12"/>
    <property type="match status" value="1"/>
</dbReference>
<evidence type="ECO:0000256" key="4">
    <source>
        <dbReference type="ARBA" id="ARBA00022679"/>
    </source>
</evidence>
<feature type="chain" id="PRO_5032637769" description="histidine kinase" evidence="9">
    <location>
        <begin position="28"/>
        <end position="737"/>
    </location>
</feature>
<feature type="transmembrane region" description="Helical" evidence="8">
    <location>
        <begin position="400"/>
        <end position="420"/>
    </location>
</feature>
<dbReference type="PROSITE" id="PS50109">
    <property type="entry name" value="HIS_KIN"/>
    <property type="match status" value="1"/>
</dbReference>
<dbReference type="InterPro" id="IPR036890">
    <property type="entry name" value="HATPase_C_sf"/>
</dbReference>
<dbReference type="InterPro" id="IPR005467">
    <property type="entry name" value="His_kinase_dom"/>
</dbReference>
<keyword evidence="5 11" id="KW-0418">Kinase</keyword>
<comment type="caution">
    <text evidence="11">The sequence shown here is derived from an EMBL/GenBank/DDBJ whole genome shotgun (WGS) entry which is preliminary data.</text>
</comment>
<dbReference type="InterPro" id="IPR036097">
    <property type="entry name" value="HisK_dim/P_sf"/>
</dbReference>
<dbReference type="InterPro" id="IPR004358">
    <property type="entry name" value="Sig_transdc_His_kin-like_C"/>
</dbReference>
<organism evidence="11 12">
    <name type="scientific">Marinigracilibium pacificum</name>
    <dbReference type="NCBI Taxonomy" id="2729599"/>
    <lineage>
        <taxon>Bacteria</taxon>
        <taxon>Pseudomonadati</taxon>
        <taxon>Bacteroidota</taxon>
        <taxon>Cytophagia</taxon>
        <taxon>Cytophagales</taxon>
        <taxon>Flammeovirgaceae</taxon>
        <taxon>Marinigracilibium</taxon>
    </lineage>
</organism>
<evidence type="ECO:0000256" key="8">
    <source>
        <dbReference type="SAM" id="Phobius"/>
    </source>
</evidence>
<dbReference type="InterPro" id="IPR019734">
    <property type="entry name" value="TPR_rpt"/>
</dbReference>
<dbReference type="EC" id="2.7.13.3" evidence="2"/>
<keyword evidence="7" id="KW-0175">Coiled coil</keyword>
<dbReference type="CDD" id="cd00082">
    <property type="entry name" value="HisKA"/>
    <property type="match status" value="1"/>
</dbReference>
<dbReference type="SUPFAM" id="SSF48452">
    <property type="entry name" value="TPR-like"/>
    <property type="match status" value="2"/>
</dbReference>
<dbReference type="AlphaFoldDB" id="A0A848IZ31"/>
<feature type="coiled-coil region" evidence="7">
    <location>
        <begin position="358"/>
        <end position="401"/>
    </location>
</feature>
<evidence type="ECO:0000256" key="3">
    <source>
        <dbReference type="ARBA" id="ARBA00022553"/>
    </source>
</evidence>
<evidence type="ECO:0000313" key="12">
    <source>
        <dbReference type="Proteomes" id="UP000559010"/>
    </source>
</evidence>
<evidence type="ECO:0000256" key="7">
    <source>
        <dbReference type="SAM" id="Coils"/>
    </source>
</evidence>
<name>A0A848IZ31_9BACT</name>
<dbReference type="FunFam" id="3.30.565.10:FF:000006">
    <property type="entry name" value="Sensor histidine kinase WalK"/>
    <property type="match status" value="1"/>
</dbReference>
<evidence type="ECO:0000259" key="10">
    <source>
        <dbReference type="PROSITE" id="PS50109"/>
    </source>
</evidence>
<comment type="catalytic activity">
    <reaction evidence="1">
        <text>ATP + protein L-histidine = ADP + protein N-phospho-L-histidine.</text>
        <dbReference type="EC" id="2.7.13.3"/>
    </reaction>
</comment>
<keyword evidence="12" id="KW-1185">Reference proteome</keyword>
<keyword evidence="6" id="KW-0802">TPR repeat</keyword>
<dbReference type="CDD" id="cd00075">
    <property type="entry name" value="HATPase"/>
    <property type="match status" value="1"/>
</dbReference>
<dbReference type="PROSITE" id="PS50005">
    <property type="entry name" value="TPR"/>
    <property type="match status" value="2"/>
</dbReference>
<evidence type="ECO:0000256" key="2">
    <source>
        <dbReference type="ARBA" id="ARBA00012438"/>
    </source>
</evidence>
<feature type="signal peptide" evidence="9">
    <location>
        <begin position="1"/>
        <end position="27"/>
    </location>
</feature>
<dbReference type="PANTHER" id="PTHR43547:SF2">
    <property type="entry name" value="HYBRID SIGNAL TRANSDUCTION HISTIDINE KINASE C"/>
    <property type="match status" value="1"/>
</dbReference>
<dbReference type="PRINTS" id="PR00344">
    <property type="entry name" value="BCTRLSENSOR"/>
</dbReference>
<sequence length="737" mass="84218">MCRLNTCFNTITFLLVLLLFFSGRLSAQEKSKLPDIEEVKLIGVDRPDTSGLHHVVRNLEDNLDHFPVKSAAFYYHQLGKYYSLQSPNYRKAANYFNRSHELVSDLPDSLKNIEYSTLENLGLVYTKLSKFDSSVWAYELALKFIEQINNETYNSKQALLYIHLTELALNGFNNLKLSKEYLDKAKKYRNFALDTTEIDCQLATSYGRYFFNEGNYDLAKEYFQKSLKLAELRNPRERRNLQNISYSYLANINFDIGNYKEALKYDLLSLELEKGENNPANLIASYNNLGEDYLLVGKPDSAFYYYSQGLQLAENLGSAERKIEVLGNLHEFYAGQNDMSSAYNTLKERSFLIDTLTAHKTKIRYNELLRKYEAEKQEKEIKEQQDQIDLLKAQEESARLRLILIISVIVIGLVIAFFIIRNNIKTREMKARQIQEMSQFKDSVTGMLAHDLKNPLSVILKKHDNNETVNYMAGKMLTLVQNMLDVRKLEQAKLVLQKEPYSLETIIDDASNQVKPLLDEKNIHINTDLDSSWVNVDKELIQRVFINLFTNAIKYSPLNSSILVKSESTGNKVAISITDSGNGISEEDINVIFEPYRQVSPLSSGNVASTGLGLTFCKLAMEAHHSNIDVDSNPGNGTTFTFELEKSSVQTQAATKVEVENNNQLTSSERSYASEVLPKLQTLKFHNALFLDDVMDEVDTKDLKNLKPIIKALSNAAFSDNRAHYDKLIEEMKQMTV</sequence>
<protein>
    <recommendedName>
        <fullName evidence="2">histidine kinase</fullName>
        <ecNumber evidence="2">2.7.13.3</ecNumber>
    </recommendedName>
</protein>
<dbReference type="Gene3D" id="1.25.40.10">
    <property type="entry name" value="Tetratricopeptide repeat domain"/>
    <property type="match status" value="1"/>
</dbReference>
<dbReference type="InterPro" id="IPR003594">
    <property type="entry name" value="HATPase_dom"/>
</dbReference>
<dbReference type="SUPFAM" id="SSF47384">
    <property type="entry name" value="Homodimeric domain of signal transducing histidine kinase"/>
    <property type="match status" value="1"/>
</dbReference>
<feature type="repeat" description="TPR" evidence="6">
    <location>
        <begin position="283"/>
        <end position="316"/>
    </location>
</feature>
<evidence type="ECO:0000256" key="6">
    <source>
        <dbReference type="PROSITE-ProRule" id="PRU00339"/>
    </source>
</evidence>
<feature type="domain" description="Histidine kinase" evidence="10">
    <location>
        <begin position="447"/>
        <end position="648"/>
    </location>
</feature>
<dbReference type="SUPFAM" id="SSF55874">
    <property type="entry name" value="ATPase domain of HSP90 chaperone/DNA topoisomerase II/histidine kinase"/>
    <property type="match status" value="1"/>
</dbReference>
<keyword evidence="8" id="KW-0472">Membrane</keyword>
<reference evidence="11 12" key="1">
    <citation type="submission" date="2020-04" db="EMBL/GenBank/DDBJ databases">
        <title>Flammeovirgaceae bacterium KN852 isolated from deep sea.</title>
        <authorList>
            <person name="Zhang D.-C."/>
        </authorList>
    </citation>
    <scope>NUCLEOTIDE SEQUENCE [LARGE SCALE GENOMIC DNA]</scope>
    <source>
        <strain evidence="11 12">KN852</strain>
    </source>
</reference>
<gene>
    <name evidence="11" type="ORF">HH304_14100</name>
</gene>
<evidence type="ECO:0000313" key="11">
    <source>
        <dbReference type="EMBL" id="NMM49537.1"/>
    </source>
</evidence>
<keyword evidence="3" id="KW-0597">Phosphoprotein</keyword>
<dbReference type="RefSeq" id="WP_169682737.1">
    <property type="nucleotide sequence ID" value="NZ_JABBNU010000008.1"/>
</dbReference>
<accession>A0A848IZ31</accession>
<dbReference type="InterPro" id="IPR011990">
    <property type="entry name" value="TPR-like_helical_dom_sf"/>
</dbReference>
<dbReference type="SMART" id="SM00028">
    <property type="entry name" value="TPR"/>
    <property type="match status" value="5"/>
</dbReference>
<dbReference type="GO" id="GO:0000155">
    <property type="term" value="F:phosphorelay sensor kinase activity"/>
    <property type="evidence" value="ECO:0007669"/>
    <property type="project" value="InterPro"/>
</dbReference>
<evidence type="ECO:0000256" key="1">
    <source>
        <dbReference type="ARBA" id="ARBA00000085"/>
    </source>
</evidence>
<dbReference type="PANTHER" id="PTHR43547">
    <property type="entry name" value="TWO-COMPONENT HISTIDINE KINASE"/>
    <property type="match status" value="1"/>
</dbReference>
<dbReference type="Pfam" id="PF02518">
    <property type="entry name" value="HATPase_c"/>
    <property type="match status" value="1"/>
</dbReference>
<dbReference type="Proteomes" id="UP000559010">
    <property type="component" value="Unassembled WGS sequence"/>
</dbReference>
<dbReference type="Gene3D" id="3.30.565.10">
    <property type="entry name" value="Histidine kinase-like ATPase, C-terminal domain"/>
    <property type="match status" value="1"/>
</dbReference>
<keyword evidence="8" id="KW-1133">Transmembrane helix</keyword>
<keyword evidence="4" id="KW-0808">Transferase</keyword>
<dbReference type="InterPro" id="IPR003661">
    <property type="entry name" value="HisK_dim/P_dom"/>
</dbReference>
<dbReference type="EMBL" id="JABBNU010000008">
    <property type="protein sequence ID" value="NMM49537.1"/>
    <property type="molecule type" value="Genomic_DNA"/>
</dbReference>
<evidence type="ECO:0000256" key="5">
    <source>
        <dbReference type="ARBA" id="ARBA00022777"/>
    </source>
</evidence>
<keyword evidence="9" id="KW-0732">Signal</keyword>
<feature type="repeat" description="TPR" evidence="6">
    <location>
        <begin position="200"/>
        <end position="233"/>
    </location>
</feature>
<dbReference type="SMART" id="SM00387">
    <property type="entry name" value="HATPase_c"/>
    <property type="match status" value="1"/>
</dbReference>
<proteinExistence type="predicted"/>
<evidence type="ECO:0000256" key="9">
    <source>
        <dbReference type="SAM" id="SignalP"/>
    </source>
</evidence>
<keyword evidence="8" id="KW-0812">Transmembrane</keyword>